<dbReference type="PaxDb" id="3708-A0A078JAY2"/>
<dbReference type="EMBL" id="LK034234">
    <property type="protein sequence ID" value="CDY63027.1"/>
    <property type="molecule type" value="Genomic_DNA"/>
</dbReference>
<evidence type="ECO:0000313" key="1">
    <source>
        <dbReference type="EMBL" id="CDY63027.1"/>
    </source>
</evidence>
<dbReference type="AlphaFoldDB" id="A0A078JAY2"/>
<dbReference type="Gramene" id="CDY63027">
    <property type="protein sequence ID" value="CDY63027"/>
    <property type="gene ID" value="GSBRNA2T00037865001"/>
</dbReference>
<organism evidence="1 2">
    <name type="scientific">Brassica napus</name>
    <name type="common">Rape</name>
    <dbReference type="NCBI Taxonomy" id="3708"/>
    <lineage>
        <taxon>Eukaryota</taxon>
        <taxon>Viridiplantae</taxon>
        <taxon>Streptophyta</taxon>
        <taxon>Embryophyta</taxon>
        <taxon>Tracheophyta</taxon>
        <taxon>Spermatophyta</taxon>
        <taxon>Magnoliopsida</taxon>
        <taxon>eudicotyledons</taxon>
        <taxon>Gunneridae</taxon>
        <taxon>Pentapetalae</taxon>
        <taxon>rosids</taxon>
        <taxon>malvids</taxon>
        <taxon>Brassicales</taxon>
        <taxon>Brassicaceae</taxon>
        <taxon>Brassiceae</taxon>
        <taxon>Brassica</taxon>
    </lineage>
</organism>
<name>A0A078JAY2_BRANA</name>
<protein>
    <submittedName>
        <fullName evidence="1">BnaA01g37000D protein</fullName>
    </submittedName>
</protein>
<sequence>MNPEQNPSRQCAACGEQEAFLTYAHRLPQLPFRRPPRLPSSSSSAVFLLHMPAVLRPQFLLLPQI</sequence>
<dbReference type="Proteomes" id="UP000028999">
    <property type="component" value="Unassembled WGS sequence"/>
</dbReference>
<evidence type="ECO:0000313" key="2">
    <source>
        <dbReference type="Proteomes" id="UP000028999"/>
    </source>
</evidence>
<proteinExistence type="predicted"/>
<reference evidence="1 2" key="1">
    <citation type="journal article" date="2014" name="Science">
        <title>Plant genetics. Early allopolyploid evolution in the post-Neolithic Brassica napus oilseed genome.</title>
        <authorList>
            <person name="Chalhoub B."/>
            <person name="Denoeud F."/>
            <person name="Liu S."/>
            <person name="Parkin I.A."/>
            <person name="Tang H."/>
            <person name="Wang X."/>
            <person name="Chiquet J."/>
            <person name="Belcram H."/>
            <person name="Tong C."/>
            <person name="Samans B."/>
            <person name="Correa M."/>
            <person name="Da Silva C."/>
            <person name="Just J."/>
            <person name="Falentin C."/>
            <person name="Koh C.S."/>
            <person name="Le Clainche I."/>
            <person name="Bernard M."/>
            <person name="Bento P."/>
            <person name="Noel B."/>
            <person name="Labadie K."/>
            <person name="Alberti A."/>
            <person name="Charles M."/>
            <person name="Arnaud D."/>
            <person name="Guo H."/>
            <person name="Daviaud C."/>
            <person name="Alamery S."/>
            <person name="Jabbari K."/>
            <person name="Zhao M."/>
            <person name="Edger P.P."/>
            <person name="Chelaifa H."/>
            <person name="Tack D."/>
            <person name="Lassalle G."/>
            <person name="Mestiri I."/>
            <person name="Schnel N."/>
            <person name="Le Paslier M.C."/>
            <person name="Fan G."/>
            <person name="Renault V."/>
            <person name="Bayer P.E."/>
            <person name="Golicz A.A."/>
            <person name="Manoli S."/>
            <person name="Lee T.H."/>
            <person name="Thi V.H."/>
            <person name="Chalabi S."/>
            <person name="Hu Q."/>
            <person name="Fan C."/>
            <person name="Tollenaere R."/>
            <person name="Lu Y."/>
            <person name="Battail C."/>
            <person name="Shen J."/>
            <person name="Sidebottom C.H."/>
            <person name="Wang X."/>
            <person name="Canaguier A."/>
            <person name="Chauveau A."/>
            <person name="Berard A."/>
            <person name="Deniot G."/>
            <person name="Guan M."/>
            <person name="Liu Z."/>
            <person name="Sun F."/>
            <person name="Lim Y.P."/>
            <person name="Lyons E."/>
            <person name="Town C.D."/>
            <person name="Bancroft I."/>
            <person name="Wang X."/>
            <person name="Meng J."/>
            <person name="Ma J."/>
            <person name="Pires J.C."/>
            <person name="King G.J."/>
            <person name="Brunel D."/>
            <person name="Delourme R."/>
            <person name="Renard M."/>
            <person name="Aury J.M."/>
            <person name="Adams K.L."/>
            <person name="Batley J."/>
            <person name="Snowdon R.J."/>
            <person name="Tost J."/>
            <person name="Edwards D."/>
            <person name="Zhou Y."/>
            <person name="Hua W."/>
            <person name="Sharpe A.G."/>
            <person name="Paterson A.H."/>
            <person name="Guan C."/>
            <person name="Wincker P."/>
        </authorList>
    </citation>
    <scope>NUCLEOTIDE SEQUENCE [LARGE SCALE GENOMIC DNA]</scope>
    <source>
        <strain evidence="2">cv. Darmor-bzh</strain>
    </source>
</reference>
<accession>A0A078JAY2</accession>
<keyword evidence="2" id="KW-1185">Reference proteome</keyword>
<gene>
    <name evidence="1" type="primary">BnaA01g37000D</name>
    <name evidence="1" type="ORF">GSBRNA2T00037865001</name>
</gene>